<feature type="domain" description="DUF4145" evidence="1">
    <location>
        <begin position="94"/>
        <end position="187"/>
    </location>
</feature>
<gene>
    <name evidence="2" type="ORF">HNQ52_001397</name>
</gene>
<comment type="caution">
    <text evidence="2">The sequence shown here is derived from an EMBL/GenBank/DDBJ whole genome shotgun (WGS) entry which is preliminary data.</text>
</comment>
<reference evidence="2 3" key="1">
    <citation type="submission" date="2020-08" db="EMBL/GenBank/DDBJ databases">
        <title>Genomic Encyclopedia of Type Strains, Phase IV (KMG-IV): sequencing the most valuable type-strain genomes for metagenomic binning, comparative biology and taxonomic classification.</title>
        <authorList>
            <person name="Goeker M."/>
        </authorList>
    </citation>
    <scope>NUCLEOTIDE SEQUENCE [LARGE SCALE GENOMIC DNA]</scope>
    <source>
        <strain evidence="2 3">DSM 24163</strain>
    </source>
</reference>
<name>A0A7W8D4N5_9GAMM</name>
<keyword evidence="3" id="KW-1185">Reference proteome</keyword>
<dbReference type="Proteomes" id="UP000521199">
    <property type="component" value="Unassembled WGS sequence"/>
</dbReference>
<dbReference type="RefSeq" id="WP_183960386.1">
    <property type="nucleotide sequence ID" value="NZ_JACHHP010000002.1"/>
</dbReference>
<protein>
    <recommendedName>
        <fullName evidence="1">DUF4145 domain-containing protein</fullName>
    </recommendedName>
</protein>
<dbReference type="EMBL" id="JACHHP010000002">
    <property type="protein sequence ID" value="MBB5207868.1"/>
    <property type="molecule type" value="Genomic_DNA"/>
</dbReference>
<sequence length="224" mass="25077">MRCPTCKREFYPQPDHIGTYWEDQEEGTDGAFKFTIQQCPSCYETIVVRESGRGYLIGENLIFHEAAESLIIYPEQNDFSVAPEVPADFAADLQEANAALDYSAKASAALSRRLLQKVLREKLGITKHDLSKEIDEFIASSKAPTYLTDAIDAVRQIGNFAAHPIKYTNTGEIVDVEPGEAEWILEVVDSLFDFVFVQPAKLEQRRTSLNQKLQEMGKPALKGA</sequence>
<evidence type="ECO:0000313" key="3">
    <source>
        <dbReference type="Proteomes" id="UP000521199"/>
    </source>
</evidence>
<dbReference type="InterPro" id="IPR025285">
    <property type="entry name" value="DUF4145"/>
</dbReference>
<proteinExistence type="predicted"/>
<evidence type="ECO:0000313" key="2">
    <source>
        <dbReference type="EMBL" id="MBB5207868.1"/>
    </source>
</evidence>
<organism evidence="2 3">
    <name type="scientific">Chiayiivirga flava</name>
    <dbReference type="NCBI Taxonomy" id="659595"/>
    <lineage>
        <taxon>Bacteria</taxon>
        <taxon>Pseudomonadati</taxon>
        <taxon>Pseudomonadota</taxon>
        <taxon>Gammaproteobacteria</taxon>
        <taxon>Lysobacterales</taxon>
        <taxon>Lysobacteraceae</taxon>
        <taxon>Chiayiivirga</taxon>
    </lineage>
</organism>
<evidence type="ECO:0000259" key="1">
    <source>
        <dbReference type="Pfam" id="PF13643"/>
    </source>
</evidence>
<dbReference type="Pfam" id="PF13643">
    <property type="entry name" value="DUF4145"/>
    <property type="match status" value="1"/>
</dbReference>
<accession>A0A7W8D4N5</accession>
<dbReference type="AlphaFoldDB" id="A0A7W8D4N5"/>